<evidence type="ECO:0000256" key="7">
    <source>
        <dbReference type="SAM" id="MobiDB-lite"/>
    </source>
</evidence>
<evidence type="ECO:0000259" key="8">
    <source>
        <dbReference type="Pfam" id="PF02558"/>
    </source>
</evidence>
<dbReference type="PANTHER" id="PTHR21708:SF45">
    <property type="entry name" value="2-DEHYDROPANTOATE 2-REDUCTASE"/>
    <property type="match status" value="1"/>
</dbReference>
<dbReference type="GO" id="GO:0005737">
    <property type="term" value="C:cytoplasm"/>
    <property type="evidence" value="ECO:0007669"/>
    <property type="project" value="TreeGrafter"/>
</dbReference>
<dbReference type="InterPro" id="IPR008927">
    <property type="entry name" value="6-PGluconate_DH-like_C_sf"/>
</dbReference>
<dbReference type="Proteomes" id="UP000050580">
    <property type="component" value="Unassembled WGS sequence"/>
</dbReference>
<dbReference type="SUPFAM" id="SSF48179">
    <property type="entry name" value="6-phosphogluconate dehydrogenase C-terminal domain-like"/>
    <property type="match status" value="1"/>
</dbReference>
<dbReference type="GO" id="GO:0015940">
    <property type="term" value="P:pantothenate biosynthetic process"/>
    <property type="evidence" value="ECO:0007669"/>
    <property type="project" value="UniProtKB-UniPathway"/>
</dbReference>
<dbReference type="RefSeq" id="WP_046740307.1">
    <property type="nucleotide sequence ID" value="NZ_LBNQ01000005.1"/>
</dbReference>
<proteinExistence type="predicted"/>
<comment type="catalytic activity">
    <reaction evidence="6">
        <text>(R)-pantoate + NADP(+) = 2-dehydropantoate + NADPH + H(+)</text>
        <dbReference type="Rhea" id="RHEA:16233"/>
        <dbReference type="ChEBI" id="CHEBI:11561"/>
        <dbReference type="ChEBI" id="CHEBI:15378"/>
        <dbReference type="ChEBI" id="CHEBI:15980"/>
        <dbReference type="ChEBI" id="CHEBI:57783"/>
        <dbReference type="ChEBI" id="CHEBI:58349"/>
        <dbReference type="EC" id="1.1.1.169"/>
    </reaction>
</comment>
<evidence type="ECO:0000313" key="10">
    <source>
        <dbReference type="EMBL" id="KKW69339.1"/>
    </source>
</evidence>
<feature type="region of interest" description="Disordered" evidence="7">
    <location>
        <begin position="337"/>
        <end position="358"/>
    </location>
</feature>
<keyword evidence="4" id="KW-0566">Pantothenate biosynthesis</keyword>
<keyword evidence="11" id="KW-1185">Reference proteome</keyword>
<dbReference type="InterPro" id="IPR051402">
    <property type="entry name" value="KPR-Related"/>
</dbReference>
<comment type="pathway">
    <text evidence="1">Cofactor biosynthesis; (R)-pantothenate biosynthesis; (R)-pantoate from 3-methyl-2-oxobutanoate: step 2/2.</text>
</comment>
<evidence type="ECO:0000313" key="11">
    <source>
        <dbReference type="Proteomes" id="UP000050580"/>
    </source>
</evidence>
<evidence type="ECO:0000256" key="6">
    <source>
        <dbReference type="ARBA" id="ARBA00048793"/>
    </source>
</evidence>
<dbReference type="EMBL" id="LBNQ01000005">
    <property type="protein sequence ID" value="KKW69339.1"/>
    <property type="molecule type" value="Genomic_DNA"/>
</dbReference>
<organism evidence="10 11">
    <name type="scientific">Lampropedia cohaerens</name>
    <dbReference type="NCBI Taxonomy" id="1610491"/>
    <lineage>
        <taxon>Bacteria</taxon>
        <taxon>Pseudomonadati</taxon>
        <taxon>Pseudomonadota</taxon>
        <taxon>Betaproteobacteria</taxon>
        <taxon>Burkholderiales</taxon>
        <taxon>Comamonadaceae</taxon>
        <taxon>Lampropedia</taxon>
    </lineage>
</organism>
<dbReference type="InterPro" id="IPR013752">
    <property type="entry name" value="KPA_reductase"/>
</dbReference>
<feature type="domain" description="Ketopantoate reductase C-terminal" evidence="9">
    <location>
        <begin position="207"/>
        <end position="326"/>
    </location>
</feature>
<sequence>MNTRNVSSALRVGIAGAGAIGCTLAALLARAGARVHVLARGASLTSLRSEGVRLHRRGDCLQAPVLASDDASGLGPQDVLFLCAKAHDMQQLLRSALPMIGPETCVVPLVNGVPWWYFQALPGPWQGRRVQAVDPEGTLSALLPATQIVGAVVFITAERVRPGEVVSDNPLLMVLGEIDHAGSSARLQRLADWLERAGIEARVTPQIRDALWTKILANLTSNPLSVISGATLQSIYGDTRLLAIVWEMLREGLSLAAAFGARIAFTPANFIREGAAMGAVRTSMLQDFEAGRRLELAAIGDAVLELATLQDIAMPVTERVIALAHFRDEARAASDDIAPVDPTQLPKPNKEVFHEQCR</sequence>
<dbReference type="Pfam" id="PF02558">
    <property type="entry name" value="ApbA"/>
    <property type="match status" value="1"/>
</dbReference>
<evidence type="ECO:0000256" key="2">
    <source>
        <dbReference type="ARBA" id="ARBA00013014"/>
    </source>
</evidence>
<gene>
    <name evidence="10" type="ORF">AAV94_00170</name>
</gene>
<dbReference type="InterPro" id="IPR013332">
    <property type="entry name" value="KPR_N"/>
</dbReference>
<dbReference type="InterPro" id="IPR013328">
    <property type="entry name" value="6PGD_dom2"/>
</dbReference>
<dbReference type="EC" id="1.1.1.169" evidence="2"/>
<dbReference type="AlphaFoldDB" id="A0A0U1Q3K8"/>
<dbReference type="GO" id="GO:0008677">
    <property type="term" value="F:2-dehydropantoate 2-reductase activity"/>
    <property type="evidence" value="ECO:0007669"/>
    <property type="project" value="UniProtKB-EC"/>
</dbReference>
<evidence type="ECO:0000256" key="5">
    <source>
        <dbReference type="ARBA" id="ARBA00032024"/>
    </source>
</evidence>
<evidence type="ECO:0000256" key="1">
    <source>
        <dbReference type="ARBA" id="ARBA00004994"/>
    </source>
</evidence>
<dbReference type="InterPro" id="IPR036291">
    <property type="entry name" value="NAD(P)-bd_dom_sf"/>
</dbReference>
<dbReference type="PANTHER" id="PTHR21708">
    <property type="entry name" value="PROBABLE 2-DEHYDROPANTOATE 2-REDUCTASE"/>
    <property type="match status" value="1"/>
</dbReference>
<dbReference type="Pfam" id="PF08546">
    <property type="entry name" value="ApbA_C"/>
    <property type="match status" value="1"/>
</dbReference>
<dbReference type="UniPathway" id="UPA00028">
    <property type="reaction ID" value="UER00004"/>
</dbReference>
<dbReference type="OrthoDB" id="9796561at2"/>
<dbReference type="PROSITE" id="PS51257">
    <property type="entry name" value="PROKAR_LIPOPROTEIN"/>
    <property type="match status" value="1"/>
</dbReference>
<evidence type="ECO:0000256" key="3">
    <source>
        <dbReference type="ARBA" id="ARBA00019465"/>
    </source>
</evidence>
<dbReference type="PATRIC" id="fig|1610491.3.peg.35"/>
<name>A0A0U1Q3K8_9BURK</name>
<feature type="domain" description="Ketopantoate reductase N-terminal" evidence="8">
    <location>
        <begin position="12"/>
        <end position="179"/>
    </location>
</feature>
<dbReference type="SUPFAM" id="SSF51735">
    <property type="entry name" value="NAD(P)-binding Rossmann-fold domains"/>
    <property type="match status" value="1"/>
</dbReference>
<evidence type="ECO:0000259" key="9">
    <source>
        <dbReference type="Pfam" id="PF08546"/>
    </source>
</evidence>
<evidence type="ECO:0000256" key="4">
    <source>
        <dbReference type="ARBA" id="ARBA00022655"/>
    </source>
</evidence>
<dbReference type="STRING" id="1610491.AAV94_00170"/>
<protein>
    <recommendedName>
        <fullName evidence="3">2-dehydropantoate 2-reductase</fullName>
        <ecNumber evidence="2">1.1.1.169</ecNumber>
    </recommendedName>
    <alternativeName>
        <fullName evidence="5">Ketopantoate reductase</fullName>
    </alternativeName>
</protein>
<feature type="compositionally biased region" description="Basic and acidic residues" evidence="7">
    <location>
        <begin position="348"/>
        <end position="358"/>
    </location>
</feature>
<reference evidence="10 11" key="1">
    <citation type="submission" date="2015-05" db="EMBL/GenBank/DDBJ databases">
        <title>Draft genome sequence of Lampropedia sp. CT6, isolated from the microbial mat of a hot water spring, located at Manikaran, India.</title>
        <authorList>
            <person name="Tripathi C."/>
            <person name="Rani P."/>
            <person name="Mahato N.K."/>
            <person name="Lal R."/>
        </authorList>
    </citation>
    <scope>NUCLEOTIDE SEQUENCE [LARGE SCALE GENOMIC DNA]</scope>
    <source>
        <strain evidence="10 11">CT6</strain>
    </source>
</reference>
<accession>A0A0U1Q3K8</accession>
<dbReference type="Gene3D" id="1.10.1040.10">
    <property type="entry name" value="N-(1-d-carboxylethyl)-l-norvaline Dehydrogenase, domain 2"/>
    <property type="match status" value="1"/>
</dbReference>
<comment type="caution">
    <text evidence="10">The sequence shown here is derived from an EMBL/GenBank/DDBJ whole genome shotgun (WGS) entry which is preliminary data.</text>
</comment>
<dbReference type="NCBIfam" id="NF005089">
    <property type="entry name" value="PRK06522.1-4"/>
    <property type="match status" value="1"/>
</dbReference>
<dbReference type="Gene3D" id="3.40.50.720">
    <property type="entry name" value="NAD(P)-binding Rossmann-like Domain"/>
    <property type="match status" value="1"/>
</dbReference>